<feature type="transmembrane region" description="Helical" evidence="6">
    <location>
        <begin position="109"/>
        <end position="130"/>
    </location>
</feature>
<dbReference type="GO" id="GO:0022857">
    <property type="term" value="F:transmembrane transporter activity"/>
    <property type="evidence" value="ECO:0007669"/>
    <property type="project" value="InterPro"/>
</dbReference>
<feature type="transmembrane region" description="Helical" evidence="6">
    <location>
        <begin position="142"/>
        <end position="165"/>
    </location>
</feature>
<dbReference type="PANTHER" id="PTHR43791">
    <property type="entry name" value="PERMEASE-RELATED"/>
    <property type="match status" value="1"/>
</dbReference>
<keyword evidence="3 6" id="KW-0812">Transmembrane</keyword>
<dbReference type="AlphaFoldDB" id="A0A9X8RB01"/>
<sequence length="440" mass="49138">MHKSGLEARTLKKVSRRIIPYIFVLYIIAFLDRVNIGYAALEMNKDLGLTASTLGLISGIFFIGYFLFEVPSNMLMHRIGARKWIGRIMITWGIVVVLTAWVQNANHLYILRFLLGVAEAGFFPGVLLYITYWFRGKERARAVALFMTALTVSNIIGAPVTTWIIDNINWGGMAGWRWIFVLEGIPAVILGITTIFYLTDRPEQAKWLTKEEKEWLISEIEKDNQGKEIGKHTSLKNIFGSTRIWRLSFIYLTLVTGLYGIGFWMPTIIKSFSNILTNTQVGLITMIPYIFGGIAMVWWARRSDRTGERKMHAAIPPLVGAIGLMGCGLTTDPILSIIMMSVATVGIYSIFGPFWAIPSLFLTELEAAVGIALISSIGNLGGFIGPYVIGYVQDTSGSVETGLYFISIVLFICFLLVFTIKKELVTSASVQPQSNKLDIR</sequence>
<feature type="transmembrane region" description="Helical" evidence="6">
    <location>
        <begin position="337"/>
        <end position="357"/>
    </location>
</feature>
<dbReference type="InterPro" id="IPR011701">
    <property type="entry name" value="MFS"/>
</dbReference>
<feature type="transmembrane region" description="Helical" evidence="6">
    <location>
        <begin position="281"/>
        <end position="300"/>
    </location>
</feature>
<evidence type="ECO:0000256" key="4">
    <source>
        <dbReference type="ARBA" id="ARBA00022989"/>
    </source>
</evidence>
<dbReference type="GO" id="GO:0005886">
    <property type="term" value="C:plasma membrane"/>
    <property type="evidence" value="ECO:0007669"/>
    <property type="project" value="UniProtKB-SubCell"/>
</dbReference>
<dbReference type="PANTHER" id="PTHR43791:SF36">
    <property type="entry name" value="TRANSPORTER, PUTATIVE (AFU_ORTHOLOGUE AFUA_6G08340)-RELATED"/>
    <property type="match status" value="1"/>
</dbReference>
<feature type="transmembrane region" description="Helical" evidence="6">
    <location>
        <begin position="401"/>
        <end position="420"/>
    </location>
</feature>
<name>A0A9X8RB01_9BACI</name>
<organism evidence="8 9">
    <name type="scientific">Peribacillus simplex</name>
    <dbReference type="NCBI Taxonomy" id="1478"/>
    <lineage>
        <taxon>Bacteria</taxon>
        <taxon>Bacillati</taxon>
        <taxon>Bacillota</taxon>
        <taxon>Bacilli</taxon>
        <taxon>Bacillales</taxon>
        <taxon>Bacillaceae</taxon>
        <taxon>Peribacillus</taxon>
    </lineage>
</organism>
<dbReference type="RefSeq" id="WP_076369153.1">
    <property type="nucleotide sequence ID" value="NZ_FTMX01000005.1"/>
</dbReference>
<dbReference type="Proteomes" id="UP000185829">
    <property type="component" value="Unassembled WGS sequence"/>
</dbReference>
<protein>
    <submittedName>
        <fullName evidence="8">MFS transporter, ACS family, tartrate transporter</fullName>
    </submittedName>
</protein>
<comment type="caution">
    <text evidence="8">The sequence shown here is derived from an EMBL/GenBank/DDBJ whole genome shotgun (WGS) entry which is preliminary data.</text>
</comment>
<evidence type="ECO:0000256" key="2">
    <source>
        <dbReference type="ARBA" id="ARBA00022448"/>
    </source>
</evidence>
<reference evidence="8 9" key="1">
    <citation type="submission" date="2017-01" db="EMBL/GenBank/DDBJ databases">
        <authorList>
            <person name="Varghese N."/>
            <person name="Submissions S."/>
        </authorList>
    </citation>
    <scope>NUCLEOTIDE SEQUENCE [LARGE SCALE GENOMIC DNA]</scope>
    <source>
        <strain evidence="8 9">RUG2-6</strain>
    </source>
</reference>
<comment type="subcellular location">
    <subcellularLocation>
        <location evidence="1">Cell membrane</location>
        <topology evidence="1">Multi-pass membrane protein</topology>
    </subcellularLocation>
</comment>
<feature type="domain" description="Major facilitator superfamily (MFS) profile" evidence="7">
    <location>
        <begin position="18"/>
        <end position="425"/>
    </location>
</feature>
<dbReference type="InterPro" id="IPR020846">
    <property type="entry name" value="MFS_dom"/>
</dbReference>
<dbReference type="Gene3D" id="1.20.1250.20">
    <property type="entry name" value="MFS general substrate transporter like domains"/>
    <property type="match status" value="2"/>
</dbReference>
<evidence type="ECO:0000256" key="5">
    <source>
        <dbReference type="ARBA" id="ARBA00023136"/>
    </source>
</evidence>
<evidence type="ECO:0000256" key="1">
    <source>
        <dbReference type="ARBA" id="ARBA00004651"/>
    </source>
</evidence>
<keyword evidence="5 6" id="KW-0472">Membrane</keyword>
<gene>
    <name evidence="8" type="ORF">SAMN05878482_10588</name>
</gene>
<dbReference type="SUPFAM" id="SSF103473">
    <property type="entry name" value="MFS general substrate transporter"/>
    <property type="match status" value="1"/>
</dbReference>
<keyword evidence="4 6" id="KW-1133">Transmembrane helix</keyword>
<feature type="transmembrane region" description="Helical" evidence="6">
    <location>
        <begin position="312"/>
        <end position="331"/>
    </location>
</feature>
<feature type="transmembrane region" description="Helical" evidence="6">
    <location>
        <begin position="84"/>
        <end position="103"/>
    </location>
</feature>
<accession>A0A9X8RB01</accession>
<evidence type="ECO:0000313" key="9">
    <source>
        <dbReference type="Proteomes" id="UP000185829"/>
    </source>
</evidence>
<dbReference type="EMBL" id="FTMX01000005">
    <property type="protein sequence ID" value="SIR69989.1"/>
    <property type="molecule type" value="Genomic_DNA"/>
</dbReference>
<dbReference type="FunFam" id="1.20.1250.20:FF:000018">
    <property type="entry name" value="MFS transporter permease"/>
    <property type="match status" value="1"/>
</dbReference>
<dbReference type="Pfam" id="PF07690">
    <property type="entry name" value="MFS_1"/>
    <property type="match status" value="1"/>
</dbReference>
<proteinExistence type="predicted"/>
<feature type="transmembrane region" description="Helical" evidence="6">
    <location>
        <begin position="47"/>
        <end position="68"/>
    </location>
</feature>
<dbReference type="InterPro" id="IPR036259">
    <property type="entry name" value="MFS_trans_sf"/>
</dbReference>
<evidence type="ECO:0000256" key="6">
    <source>
        <dbReference type="SAM" id="Phobius"/>
    </source>
</evidence>
<dbReference type="CDD" id="cd17319">
    <property type="entry name" value="MFS_ExuT_GudP_like"/>
    <property type="match status" value="1"/>
</dbReference>
<feature type="transmembrane region" description="Helical" evidence="6">
    <location>
        <begin position="21"/>
        <end position="41"/>
    </location>
</feature>
<evidence type="ECO:0000256" key="3">
    <source>
        <dbReference type="ARBA" id="ARBA00022692"/>
    </source>
</evidence>
<keyword evidence="2" id="KW-0813">Transport</keyword>
<evidence type="ECO:0000259" key="7">
    <source>
        <dbReference type="PROSITE" id="PS50850"/>
    </source>
</evidence>
<feature type="transmembrane region" description="Helical" evidence="6">
    <location>
        <begin position="369"/>
        <end position="389"/>
    </location>
</feature>
<feature type="transmembrane region" description="Helical" evidence="6">
    <location>
        <begin position="249"/>
        <end position="269"/>
    </location>
</feature>
<feature type="transmembrane region" description="Helical" evidence="6">
    <location>
        <begin position="177"/>
        <end position="198"/>
    </location>
</feature>
<dbReference type="PROSITE" id="PS50850">
    <property type="entry name" value="MFS"/>
    <property type="match status" value="1"/>
</dbReference>
<evidence type="ECO:0000313" key="8">
    <source>
        <dbReference type="EMBL" id="SIR69989.1"/>
    </source>
</evidence>